<protein>
    <submittedName>
        <fullName evidence="1">Uncharacterized protein</fullName>
    </submittedName>
</protein>
<gene>
    <name evidence="1" type="ORF">Vadar_025258</name>
</gene>
<keyword evidence="2" id="KW-1185">Reference proteome</keyword>
<dbReference type="EMBL" id="CM037155">
    <property type="protein sequence ID" value="KAH7847363.1"/>
    <property type="molecule type" value="Genomic_DNA"/>
</dbReference>
<evidence type="ECO:0000313" key="2">
    <source>
        <dbReference type="Proteomes" id="UP000828048"/>
    </source>
</evidence>
<sequence length="412" mass="45832">MSPGTKKKGSSTQVLRKSQRIQEGGGSPNGSTSALPTECTVNVVEGMPVIVAQPSELPTSPLNETNQLFSPCNVVAGVGSTSIPSKKRGPTRGINVDKLRKKLGHPIPIEIDREIMAIVGDHATVVANALGESIRAHAPVRDIGCKVEFGIRESIILRVGQTFELGDYKNDKVLRRLVDVKCQSLYANWKTKLFKRYKKLKKKHEKKRRADPKTLPLYPCNPDDWVFMIDNVWRTDDWKKKSKRGKKAQKVLKYNHTSGSQSFVARASMHVKEGKKSKQSFPERFKEMHIRHRMGTDVWIDDKAKKHHDEIVKMIDEQKQPDVTNPLSEEQNSVESQGVPNSEVVALKQQVADQEQLLANQGKVLADYGKKLEKMMLMLATGVDPAAILGLIQSSENGESTLVGQQNGTPTS</sequence>
<accession>A0ACB7Y2V1</accession>
<organism evidence="1 2">
    <name type="scientific">Vaccinium darrowii</name>
    <dbReference type="NCBI Taxonomy" id="229202"/>
    <lineage>
        <taxon>Eukaryota</taxon>
        <taxon>Viridiplantae</taxon>
        <taxon>Streptophyta</taxon>
        <taxon>Embryophyta</taxon>
        <taxon>Tracheophyta</taxon>
        <taxon>Spermatophyta</taxon>
        <taxon>Magnoliopsida</taxon>
        <taxon>eudicotyledons</taxon>
        <taxon>Gunneridae</taxon>
        <taxon>Pentapetalae</taxon>
        <taxon>asterids</taxon>
        <taxon>Ericales</taxon>
        <taxon>Ericaceae</taxon>
        <taxon>Vaccinioideae</taxon>
        <taxon>Vaccinieae</taxon>
        <taxon>Vaccinium</taxon>
    </lineage>
</organism>
<evidence type="ECO:0000313" key="1">
    <source>
        <dbReference type="EMBL" id="KAH7847363.1"/>
    </source>
</evidence>
<dbReference type="Proteomes" id="UP000828048">
    <property type="component" value="Chromosome 5"/>
</dbReference>
<name>A0ACB7Y2V1_9ERIC</name>
<proteinExistence type="predicted"/>
<comment type="caution">
    <text evidence="1">The sequence shown here is derived from an EMBL/GenBank/DDBJ whole genome shotgun (WGS) entry which is preliminary data.</text>
</comment>
<reference evidence="1 2" key="1">
    <citation type="journal article" date="2021" name="Hortic Res">
        <title>High-quality reference genome and annotation aids understanding of berry development for evergreen blueberry (Vaccinium darrowii).</title>
        <authorList>
            <person name="Yu J."/>
            <person name="Hulse-Kemp A.M."/>
            <person name="Babiker E."/>
            <person name="Staton M."/>
        </authorList>
    </citation>
    <scope>NUCLEOTIDE SEQUENCE [LARGE SCALE GENOMIC DNA]</scope>
    <source>
        <strain evidence="2">cv. NJ 8807/NJ 8810</strain>
        <tissue evidence="1">Young leaf</tissue>
    </source>
</reference>